<evidence type="ECO:0000256" key="3">
    <source>
        <dbReference type="ARBA" id="ARBA00022525"/>
    </source>
</evidence>
<dbReference type="InterPro" id="IPR000734">
    <property type="entry name" value="TAG_lipase"/>
</dbReference>
<dbReference type="OrthoDB" id="199913at2759"/>
<proteinExistence type="inferred from homology"/>
<reference evidence="7" key="1">
    <citation type="submission" date="2021-12" db="EMBL/GenBank/DDBJ databases">
        <authorList>
            <person name="King R."/>
        </authorList>
    </citation>
    <scope>NUCLEOTIDE SEQUENCE</scope>
</reference>
<evidence type="ECO:0000256" key="2">
    <source>
        <dbReference type="ARBA" id="ARBA00010701"/>
    </source>
</evidence>
<feature type="domain" description="Lipase" evidence="6">
    <location>
        <begin position="69"/>
        <end position="339"/>
    </location>
</feature>
<keyword evidence="3" id="KW-0964">Secreted</keyword>
<protein>
    <recommendedName>
        <fullName evidence="6">Lipase domain-containing protein</fullName>
    </recommendedName>
</protein>
<evidence type="ECO:0000256" key="5">
    <source>
        <dbReference type="SAM" id="Phobius"/>
    </source>
</evidence>
<dbReference type="Pfam" id="PF00151">
    <property type="entry name" value="Lipase"/>
    <property type="match status" value="1"/>
</dbReference>
<keyword evidence="8" id="KW-1185">Reference proteome</keyword>
<dbReference type="GO" id="GO:0005615">
    <property type="term" value="C:extracellular space"/>
    <property type="evidence" value="ECO:0007669"/>
    <property type="project" value="TreeGrafter"/>
</dbReference>
<sequence>MMYHTSLIHIILEPVIRLVTARGDGREVIMSPLFYLISVLFLSSICGANSWSVFKSSLYGLVECTHDKNANMSVDEVQIYLYDFQNQMNFTFKIDAALDGITSQYNLDVSRRLILYVPGFKSNIYKPNEELIRQTFKDVKNIYLIMIDHSAYTNGNGGKVKSYERSVSYAYYIGKALGQFLAGLHEKGYPTKNIHCIGHSLGAQMLGYAGVMYYNKTSEKIPRITGLDPAGPCFSNALIDEQIRSGVADYVEVYHCNAGGLGTTAVLADADFFFNRGRKQPTCLHSVYLSIPGYGEYESAKCSHKACVRLWAASVGQPNWYLAWACNTYENFQAGSCAGNQMTLAGYWNPGNATGIFYVSTYGYEV</sequence>
<dbReference type="InterPro" id="IPR029058">
    <property type="entry name" value="AB_hydrolase_fold"/>
</dbReference>
<dbReference type="GO" id="GO:0016298">
    <property type="term" value="F:lipase activity"/>
    <property type="evidence" value="ECO:0007669"/>
    <property type="project" value="InterPro"/>
</dbReference>
<keyword evidence="5" id="KW-1133">Transmembrane helix</keyword>
<evidence type="ECO:0000256" key="1">
    <source>
        <dbReference type="ARBA" id="ARBA00004613"/>
    </source>
</evidence>
<evidence type="ECO:0000313" key="8">
    <source>
        <dbReference type="Proteomes" id="UP001153714"/>
    </source>
</evidence>
<dbReference type="AlphaFoldDB" id="A0A9N9WAZ8"/>
<dbReference type="PANTHER" id="PTHR11610">
    <property type="entry name" value="LIPASE"/>
    <property type="match status" value="1"/>
</dbReference>
<feature type="transmembrane region" description="Helical" evidence="5">
    <location>
        <begin position="33"/>
        <end position="54"/>
    </location>
</feature>
<dbReference type="EMBL" id="OU893346">
    <property type="protein sequence ID" value="CAG9785946.1"/>
    <property type="molecule type" value="Genomic_DNA"/>
</dbReference>
<dbReference type="GO" id="GO:0016042">
    <property type="term" value="P:lipid catabolic process"/>
    <property type="evidence" value="ECO:0007669"/>
    <property type="project" value="TreeGrafter"/>
</dbReference>
<dbReference type="InterPro" id="IPR013818">
    <property type="entry name" value="Lipase"/>
</dbReference>
<name>A0A9N9WAZ8_9NEOP</name>
<evidence type="ECO:0000313" key="7">
    <source>
        <dbReference type="EMBL" id="CAG9785946.1"/>
    </source>
</evidence>
<gene>
    <name evidence="7" type="ORF">DIATSA_LOCUS3940</name>
</gene>
<comment type="subcellular location">
    <subcellularLocation>
        <location evidence="1">Secreted</location>
    </subcellularLocation>
</comment>
<comment type="similarity">
    <text evidence="2 4">Belongs to the AB hydrolase superfamily. Lipase family.</text>
</comment>
<dbReference type="Proteomes" id="UP001153714">
    <property type="component" value="Chromosome 15"/>
</dbReference>
<dbReference type="Gene3D" id="3.40.50.1820">
    <property type="entry name" value="alpha/beta hydrolase"/>
    <property type="match status" value="1"/>
</dbReference>
<reference evidence="7" key="2">
    <citation type="submission" date="2022-10" db="EMBL/GenBank/DDBJ databases">
        <authorList>
            <consortium name="ENA_rothamsted_submissions"/>
            <consortium name="culmorum"/>
            <person name="King R."/>
        </authorList>
    </citation>
    <scope>NUCLEOTIDE SEQUENCE</scope>
</reference>
<keyword evidence="5" id="KW-0812">Transmembrane</keyword>
<organism evidence="7 8">
    <name type="scientific">Diatraea saccharalis</name>
    <name type="common">sugarcane borer</name>
    <dbReference type="NCBI Taxonomy" id="40085"/>
    <lineage>
        <taxon>Eukaryota</taxon>
        <taxon>Metazoa</taxon>
        <taxon>Ecdysozoa</taxon>
        <taxon>Arthropoda</taxon>
        <taxon>Hexapoda</taxon>
        <taxon>Insecta</taxon>
        <taxon>Pterygota</taxon>
        <taxon>Neoptera</taxon>
        <taxon>Endopterygota</taxon>
        <taxon>Lepidoptera</taxon>
        <taxon>Glossata</taxon>
        <taxon>Ditrysia</taxon>
        <taxon>Pyraloidea</taxon>
        <taxon>Crambidae</taxon>
        <taxon>Crambinae</taxon>
        <taxon>Diatraea</taxon>
    </lineage>
</organism>
<keyword evidence="5" id="KW-0472">Membrane</keyword>
<evidence type="ECO:0000259" key="6">
    <source>
        <dbReference type="Pfam" id="PF00151"/>
    </source>
</evidence>
<accession>A0A9N9WAZ8</accession>
<dbReference type="SUPFAM" id="SSF53474">
    <property type="entry name" value="alpha/beta-Hydrolases"/>
    <property type="match status" value="1"/>
</dbReference>
<evidence type="ECO:0000256" key="4">
    <source>
        <dbReference type="RuleBase" id="RU004262"/>
    </source>
</evidence>